<name>A0ABS3A2K1_9VIBR</name>
<dbReference type="RefSeq" id="WP_206370386.1">
    <property type="nucleotide sequence ID" value="NZ_CAWPTM010000061.1"/>
</dbReference>
<proteinExistence type="predicted"/>
<reference evidence="1 2" key="1">
    <citation type="submission" date="2021-02" db="EMBL/GenBank/DDBJ databases">
        <title>Draft Genome Sequences of 5 Vibrio neptunius Strains Isolated From of Bivalve Hatcheries.</title>
        <authorList>
            <person name="Galvis F."/>
            <person name="Barja J.L."/>
            <person name="Lemos M.L."/>
            <person name="Balado M."/>
        </authorList>
    </citation>
    <scope>NUCLEOTIDE SEQUENCE [LARGE SCALE GENOMIC DNA]</scope>
    <source>
        <strain evidence="1 2">PP-145.98</strain>
    </source>
</reference>
<evidence type="ECO:0000313" key="1">
    <source>
        <dbReference type="EMBL" id="MBN3578623.1"/>
    </source>
</evidence>
<comment type="caution">
    <text evidence="1">The sequence shown here is derived from an EMBL/GenBank/DDBJ whole genome shotgun (WGS) entry which is preliminary data.</text>
</comment>
<evidence type="ECO:0008006" key="3">
    <source>
        <dbReference type="Google" id="ProtNLM"/>
    </source>
</evidence>
<dbReference type="Pfam" id="PF20090">
    <property type="entry name" value="DUF6482"/>
    <property type="match status" value="1"/>
</dbReference>
<evidence type="ECO:0000313" key="2">
    <source>
        <dbReference type="Proteomes" id="UP000779070"/>
    </source>
</evidence>
<accession>A0ABS3A2K1</accession>
<organism evidence="1 2">
    <name type="scientific">Vibrio neptunius</name>
    <dbReference type="NCBI Taxonomy" id="170651"/>
    <lineage>
        <taxon>Bacteria</taxon>
        <taxon>Pseudomonadati</taxon>
        <taxon>Pseudomonadota</taxon>
        <taxon>Gammaproteobacteria</taxon>
        <taxon>Vibrionales</taxon>
        <taxon>Vibrionaceae</taxon>
        <taxon>Vibrio</taxon>
    </lineage>
</organism>
<keyword evidence="2" id="KW-1185">Reference proteome</keyword>
<protein>
    <recommendedName>
        <fullName evidence="3">Na(+)-translocating NADH-quinone reductase subunit B</fullName>
    </recommendedName>
</protein>
<gene>
    <name evidence="1" type="ORF">JYA62_13220</name>
</gene>
<dbReference type="InterPro" id="IPR045508">
    <property type="entry name" value="DUF6482"/>
</dbReference>
<sequence>MKMSLSKLEKFFFIDRLIIHSLDLSLYQASVVIEGQEFHVLDEQGQMLRALSVVEMQKKCAKLNVKHQYLRHTSAYDEMVGCPTKESSNTLEVPLVDNQYY</sequence>
<dbReference type="EMBL" id="JAFHLB010000016">
    <property type="protein sequence ID" value="MBN3578623.1"/>
    <property type="molecule type" value="Genomic_DNA"/>
</dbReference>
<dbReference type="Proteomes" id="UP000779070">
    <property type="component" value="Unassembled WGS sequence"/>
</dbReference>